<dbReference type="AlphaFoldDB" id="A0A9P4NMC4"/>
<evidence type="ECO:0000256" key="1">
    <source>
        <dbReference type="SAM" id="MobiDB-lite"/>
    </source>
</evidence>
<feature type="region of interest" description="Disordered" evidence="1">
    <location>
        <begin position="1"/>
        <end position="29"/>
    </location>
</feature>
<accession>A0A9P4NMC4</accession>
<reference evidence="2" key="1">
    <citation type="journal article" date="2020" name="Stud. Mycol.">
        <title>101 Dothideomycetes genomes: a test case for predicting lifestyles and emergence of pathogens.</title>
        <authorList>
            <person name="Haridas S."/>
            <person name="Albert R."/>
            <person name="Binder M."/>
            <person name="Bloem J."/>
            <person name="Labutti K."/>
            <person name="Salamov A."/>
            <person name="Andreopoulos B."/>
            <person name="Baker S."/>
            <person name="Barry K."/>
            <person name="Bills G."/>
            <person name="Bluhm B."/>
            <person name="Cannon C."/>
            <person name="Castanera R."/>
            <person name="Culley D."/>
            <person name="Daum C."/>
            <person name="Ezra D."/>
            <person name="Gonzalez J."/>
            <person name="Henrissat B."/>
            <person name="Kuo A."/>
            <person name="Liang C."/>
            <person name="Lipzen A."/>
            <person name="Lutzoni F."/>
            <person name="Magnuson J."/>
            <person name="Mondo S."/>
            <person name="Nolan M."/>
            <person name="Ohm R."/>
            <person name="Pangilinan J."/>
            <person name="Park H.-J."/>
            <person name="Ramirez L."/>
            <person name="Alfaro M."/>
            <person name="Sun H."/>
            <person name="Tritt A."/>
            <person name="Yoshinaga Y."/>
            <person name="Zwiers L.-H."/>
            <person name="Turgeon B."/>
            <person name="Goodwin S."/>
            <person name="Spatafora J."/>
            <person name="Crous P."/>
            <person name="Grigoriev I."/>
        </authorList>
    </citation>
    <scope>NUCLEOTIDE SEQUENCE</scope>
    <source>
        <strain evidence="2">CBS 130266</strain>
    </source>
</reference>
<name>A0A9P4NMC4_9PEZI</name>
<organism evidence="2 3">
    <name type="scientific">Tothia fuscella</name>
    <dbReference type="NCBI Taxonomy" id="1048955"/>
    <lineage>
        <taxon>Eukaryota</taxon>
        <taxon>Fungi</taxon>
        <taxon>Dikarya</taxon>
        <taxon>Ascomycota</taxon>
        <taxon>Pezizomycotina</taxon>
        <taxon>Dothideomycetes</taxon>
        <taxon>Pleosporomycetidae</taxon>
        <taxon>Venturiales</taxon>
        <taxon>Cylindrosympodiaceae</taxon>
        <taxon>Tothia</taxon>
    </lineage>
</organism>
<protein>
    <submittedName>
        <fullName evidence="2">Uncharacterized protein</fullName>
    </submittedName>
</protein>
<proteinExistence type="predicted"/>
<feature type="region of interest" description="Disordered" evidence="1">
    <location>
        <begin position="215"/>
        <end position="243"/>
    </location>
</feature>
<evidence type="ECO:0000313" key="2">
    <source>
        <dbReference type="EMBL" id="KAF2427150.1"/>
    </source>
</evidence>
<gene>
    <name evidence="2" type="ORF">EJ08DRAFT_663080</name>
</gene>
<dbReference type="EMBL" id="MU007062">
    <property type="protein sequence ID" value="KAF2427150.1"/>
    <property type="molecule type" value="Genomic_DNA"/>
</dbReference>
<dbReference type="OrthoDB" id="5425061at2759"/>
<comment type="caution">
    <text evidence="2">The sequence shown here is derived from an EMBL/GenBank/DDBJ whole genome shotgun (WGS) entry which is preliminary data.</text>
</comment>
<feature type="compositionally biased region" description="Basic residues" evidence="1">
    <location>
        <begin position="218"/>
        <end position="234"/>
    </location>
</feature>
<sequence length="265" mass="29618">MFDLSQAKRVRREELYSPTSSRCSSPDPELQQLFRNRITSSFEAIDHLACPTGPETDAQQIVDEEEELDFRLFAPSSKAESSSNITKIRINSPVVDDRPPGLANPGRPRNYYFRDSLSPEAQEKINSAAISGDEVLARSKAPCPGCFLPWRVTTIAIAGISLNPELLVNTEARIALRKKKRKGKKARIAIRQKIAEVRDGAEKAKQAAIEKELADRMKKAKKNREKQQRKRTRDKLKAELTNGEEALKATEDVDVLRMSDGAGSD</sequence>
<keyword evidence="3" id="KW-1185">Reference proteome</keyword>
<dbReference type="Pfam" id="PF09428">
    <property type="entry name" value="DUF2011"/>
    <property type="match status" value="1"/>
</dbReference>
<dbReference type="InterPro" id="IPR018555">
    <property type="entry name" value="C630.06c-like"/>
</dbReference>
<dbReference type="Proteomes" id="UP000800235">
    <property type="component" value="Unassembled WGS sequence"/>
</dbReference>
<evidence type="ECO:0000313" key="3">
    <source>
        <dbReference type="Proteomes" id="UP000800235"/>
    </source>
</evidence>